<evidence type="ECO:0000313" key="1">
    <source>
        <dbReference type="EMBL" id="KAK8752337.1"/>
    </source>
</evidence>
<name>A0AAW0YL24_CHEQU</name>
<feature type="non-terminal residue" evidence="1">
    <location>
        <position position="1"/>
    </location>
</feature>
<gene>
    <name evidence="1" type="ORF">OTU49_004922</name>
</gene>
<proteinExistence type="predicted"/>
<dbReference type="PANTHER" id="PTHR12517:SF0">
    <property type="entry name" value="INTERMEMBRANE LIPID TRANSFER PROTEIN VPS13B"/>
    <property type="match status" value="1"/>
</dbReference>
<reference evidence="1 2" key="1">
    <citation type="journal article" date="2024" name="BMC Genomics">
        <title>Genome assembly of redclaw crayfish (Cherax quadricarinatus) provides insights into its immune adaptation and hypoxia tolerance.</title>
        <authorList>
            <person name="Liu Z."/>
            <person name="Zheng J."/>
            <person name="Li H."/>
            <person name="Fang K."/>
            <person name="Wang S."/>
            <person name="He J."/>
            <person name="Zhou D."/>
            <person name="Weng S."/>
            <person name="Chi M."/>
            <person name="Gu Z."/>
            <person name="He J."/>
            <person name="Li F."/>
            <person name="Wang M."/>
        </authorList>
    </citation>
    <scope>NUCLEOTIDE SEQUENCE [LARGE SCALE GENOMIC DNA]</scope>
    <source>
        <strain evidence="1">ZL_2023a</strain>
    </source>
</reference>
<dbReference type="PANTHER" id="PTHR12517">
    <property type="entry name" value="VACUOLAR PROTEIN SORTING-ASSOCIATED PROTEIN 13B"/>
    <property type="match status" value="1"/>
</dbReference>
<keyword evidence="2" id="KW-1185">Reference proteome</keyword>
<protein>
    <submittedName>
        <fullName evidence="1">Uncharacterized protein</fullName>
    </submittedName>
</protein>
<organism evidence="1 2">
    <name type="scientific">Cherax quadricarinatus</name>
    <name type="common">Australian red claw crayfish</name>
    <dbReference type="NCBI Taxonomy" id="27406"/>
    <lineage>
        <taxon>Eukaryota</taxon>
        <taxon>Metazoa</taxon>
        <taxon>Ecdysozoa</taxon>
        <taxon>Arthropoda</taxon>
        <taxon>Crustacea</taxon>
        <taxon>Multicrustacea</taxon>
        <taxon>Malacostraca</taxon>
        <taxon>Eumalacostraca</taxon>
        <taxon>Eucarida</taxon>
        <taxon>Decapoda</taxon>
        <taxon>Pleocyemata</taxon>
        <taxon>Astacidea</taxon>
        <taxon>Parastacoidea</taxon>
        <taxon>Parastacidae</taxon>
        <taxon>Cherax</taxon>
    </lineage>
</organism>
<sequence length="314" mass="35554">EAVDISQYLQQLFDGPEERWPYVDTSDFMGDLLFADQPKIDLQVGFCGMYPYCSTLVVDIRPWALMVNHTGIELLLQEADSSSSWFVPPGAVFAPPKMDGLFTIGLIENDQHYHTTSLQLSKEDRWYSLKFEGRIPREGSTNLRIPTQDKVCFITVLSRYEENIQIMHLLPTYSITNNTEEELTVCSMYVYAGNIKIQLPVSLPALELSSKCRSSCMKEVPLLMWHILRDPGSSTSDEELCCIQIGQNGYQAHPVVIKDTPPDQRMTFTLPNSDDGPVLNRSFLVTSHKHFGQIKMVVQVDPSPQMIIHNCTNA</sequence>
<dbReference type="EMBL" id="JARKIK010000004">
    <property type="protein sequence ID" value="KAK8752337.1"/>
    <property type="molecule type" value="Genomic_DNA"/>
</dbReference>
<evidence type="ECO:0000313" key="2">
    <source>
        <dbReference type="Proteomes" id="UP001445076"/>
    </source>
</evidence>
<comment type="caution">
    <text evidence="1">The sequence shown here is derived from an EMBL/GenBank/DDBJ whole genome shotgun (WGS) entry which is preliminary data.</text>
</comment>
<feature type="non-terminal residue" evidence="1">
    <location>
        <position position="314"/>
    </location>
</feature>
<dbReference type="InterPro" id="IPR039782">
    <property type="entry name" value="VPS13B"/>
</dbReference>
<dbReference type="Proteomes" id="UP001445076">
    <property type="component" value="Unassembled WGS sequence"/>
</dbReference>
<accession>A0AAW0YL24</accession>
<dbReference type="AlphaFoldDB" id="A0AAW0YL24"/>